<dbReference type="InterPro" id="IPR001434">
    <property type="entry name" value="OmcB-like_DUF11"/>
</dbReference>
<dbReference type="Proteomes" id="UP001501231">
    <property type="component" value="Unassembled WGS sequence"/>
</dbReference>
<sequence>MAPRDARASQSPTLQDVPKQVALVNGSFEEPKVSSGIENRLPDASRPGDRSVPGWRTTASDHLIEIWHQRSGREAAHGEQYAELNANEASTLYQDLETTPGSTLYWSLRHRGRSGDDTMSVKIGPPDGQADKTWTFTDGVAAWGPHSGVYKVPSGQTVTRFAFEAGATGTGDPTVGNFLDDIVFGTEPCVVVTATAEPESDTAVGDTITCTVNLKNHGGVPAESLILRDAVPDGAGYVPGSLRIVDGPGDAADGRYDPQTRTLTLPLGQGATADRGGTLVSTADLPGGVTVEFQVRVERDGAGRTLANQATATYVNTRGEEEPLTSTSNTATAETAPDTSDGGSETPPVAACAHPAHVCVGDRPIPGGTVHVVYVPSGQEGTVQGTCATALTGSGACWPGCSRQHRWAHPGTGPAGGSLSLLWPGKKGKKRKHHKRLIRELAWQVSELNQQIAEMRRRP</sequence>
<evidence type="ECO:0000313" key="4">
    <source>
        <dbReference type="Proteomes" id="UP001501231"/>
    </source>
</evidence>
<feature type="compositionally biased region" description="Basic and acidic residues" evidence="1">
    <location>
        <begin position="40"/>
        <end position="49"/>
    </location>
</feature>
<keyword evidence="4" id="KW-1185">Reference proteome</keyword>
<feature type="compositionally biased region" description="Low complexity" evidence="1">
    <location>
        <begin position="325"/>
        <end position="336"/>
    </location>
</feature>
<feature type="domain" description="DUF11" evidence="2">
    <location>
        <begin position="191"/>
        <end position="332"/>
    </location>
</feature>
<comment type="caution">
    <text evidence="3">The sequence shown here is derived from an EMBL/GenBank/DDBJ whole genome shotgun (WGS) entry which is preliminary data.</text>
</comment>
<name>A0ABN3JY06_9ACTN</name>
<protein>
    <recommendedName>
        <fullName evidence="2">DUF11 domain-containing protein</fullName>
    </recommendedName>
</protein>
<dbReference type="Pfam" id="PF01345">
    <property type="entry name" value="DUF11"/>
    <property type="match status" value="1"/>
</dbReference>
<dbReference type="InterPro" id="IPR047589">
    <property type="entry name" value="DUF11_rpt"/>
</dbReference>
<feature type="region of interest" description="Disordered" evidence="1">
    <location>
        <begin position="310"/>
        <end position="348"/>
    </location>
</feature>
<dbReference type="EMBL" id="BAAARW010000027">
    <property type="protein sequence ID" value="GAA2443769.1"/>
    <property type="molecule type" value="Genomic_DNA"/>
</dbReference>
<proteinExistence type="predicted"/>
<evidence type="ECO:0000256" key="1">
    <source>
        <dbReference type="SAM" id="MobiDB-lite"/>
    </source>
</evidence>
<organism evidence="3 4">
    <name type="scientific">Actinomadura vinacea</name>
    <dbReference type="NCBI Taxonomy" id="115336"/>
    <lineage>
        <taxon>Bacteria</taxon>
        <taxon>Bacillati</taxon>
        <taxon>Actinomycetota</taxon>
        <taxon>Actinomycetes</taxon>
        <taxon>Streptosporangiales</taxon>
        <taxon>Thermomonosporaceae</taxon>
        <taxon>Actinomadura</taxon>
    </lineage>
</organism>
<dbReference type="RefSeq" id="WP_344594934.1">
    <property type="nucleotide sequence ID" value="NZ_BAAARW010000027.1"/>
</dbReference>
<dbReference type="InterPro" id="IPR008966">
    <property type="entry name" value="Adhesion_dom_sf"/>
</dbReference>
<gene>
    <name evidence="3" type="ORF">GCM10010191_70500</name>
</gene>
<accession>A0ABN3JY06</accession>
<dbReference type="SUPFAM" id="SSF49401">
    <property type="entry name" value="Bacterial adhesins"/>
    <property type="match status" value="1"/>
</dbReference>
<feature type="region of interest" description="Disordered" evidence="1">
    <location>
        <begin position="1"/>
        <end position="20"/>
    </location>
</feature>
<feature type="region of interest" description="Disordered" evidence="1">
    <location>
        <begin position="27"/>
        <end position="55"/>
    </location>
</feature>
<reference evidence="3 4" key="1">
    <citation type="journal article" date="2019" name="Int. J. Syst. Evol. Microbiol.">
        <title>The Global Catalogue of Microorganisms (GCM) 10K type strain sequencing project: providing services to taxonomists for standard genome sequencing and annotation.</title>
        <authorList>
            <consortium name="The Broad Institute Genomics Platform"/>
            <consortium name="The Broad Institute Genome Sequencing Center for Infectious Disease"/>
            <person name="Wu L."/>
            <person name="Ma J."/>
        </authorList>
    </citation>
    <scope>NUCLEOTIDE SEQUENCE [LARGE SCALE GENOMIC DNA]</scope>
    <source>
        <strain evidence="3 4">JCM 3325</strain>
    </source>
</reference>
<evidence type="ECO:0000313" key="3">
    <source>
        <dbReference type="EMBL" id="GAA2443769.1"/>
    </source>
</evidence>
<evidence type="ECO:0000259" key="2">
    <source>
        <dbReference type="Pfam" id="PF01345"/>
    </source>
</evidence>
<dbReference type="Gene3D" id="2.60.120.260">
    <property type="entry name" value="Galactose-binding domain-like"/>
    <property type="match status" value="1"/>
</dbReference>
<dbReference type="Gene3D" id="2.60.40.740">
    <property type="match status" value="1"/>
</dbReference>
<dbReference type="NCBIfam" id="TIGR01451">
    <property type="entry name" value="B_ant_repeat"/>
    <property type="match status" value="1"/>
</dbReference>